<reference evidence="1" key="1">
    <citation type="submission" date="2021-01" db="EMBL/GenBank/DDBJ databases">
        <title>YIM 132084 draft genome.</title>
        <authorList>
            <person name="An D."/>
        </authorList>
    </citation>
    <scope>NUCLEOTIDE SEQUENCE</scope>
    <source>
        <strain evidence="1">YIM 132084</strain>
    </source>
</reference>
<comment type="caution">
    <text evidence="1">The sequence shown here is derived from an EMBL/GenBank/DDBJ whole genome shotgun (WGS) entry which is preliminary data.</text>
</comment>
<evidence type="ECO:0000313" key="1">
    <source>
        <dbReference type="EMBL" id="MBM9467172.1"/>
    </source>
</evidence>
<keyword evidence="2" id="KW-1185">Reference proteome</keyword>
<accession>A0A939C1H9</accession>
<gene>
    <name evidence="1" type="ORF">JL106_07740</name>
</gene>
<name>A0A939C1H9_9ACTN</name>
<dbReference type="AlphaFoldDB" id="A0A939C1H9"/>
<dbReference type="RefSeq" id="WP_205260133.1">
    <property type="nucleotide sequence ID" value="NZ_JAERWK010000010.1"/>
</dbReference>
<sequence>MEPTGGAQKWSAVARAEWDRRSRSPEFRAVERIESAAMARMNAAGHAEFAADELRDVLGHDDGDGAWKLAGRSSVYDAITRAVERGTLAAESDPRCLVVPRHVGQTTSGDTKCLHHREGLRYGAG</sequence>
<proteinExistence type="predicted"/>
<evidence type="ECO:0000313" key="2">
    <source>
        <dbReference type="Proteomes" id="UP000663792"/>
    </source>
</evidence>
<dbReference type="Proteomes" id="UP000663792">
    <property type="component" value="Unassembled WGS sequence"/>
</dbReference>
<organism evidence="1 2">
    <name type="scientific">Nakamurella leprariae</name>
    <dbReference type="NCBI Taxonomy" id="2803911"/>
    <lineage>
        <taxon>Bacteria</taxon>
        <taxon>Bacillati</taxon>
        <taxon>Actinomycetota</taxon>
        <taxon>Actinomycetes</taxon>
        <taxon>Nakamurellales</taxon>
        <taxon>Nakamurellaceae</taxon>
        <taxon>Nakamurella</taxon>
    </lineage>
</organism>
<dbReference type="EMBL" id="JAERWK010000010">
    <property type="protein sequence ID" value="MBM9467172.1"/>
    <property type="molecule type" value="Genomic_DNA"/>
</dbReference>
<protein>
    <submittedName>
        <fullName evidence="1">Uncharacterized protein</fullName>
    </submittedName>
</protein>